<name>A0A094IV67_9GAMM</name>
<comment type="caution">
    <text evidence="6">The sequence shown here is derived from an EMBL/GenBank/DDBJ whole genome shotgun (WGS) entry which is preliminary data.</text>
</comment>
<proteinExistence type="predicted"/>
<dbReference type="AlphaFoldDB" id="A0A094IV67"/>
<evidence type="ECO:0000259" key="5">
    <source>
        <dbReference type="PROSITE" id="PS50110"/>
    </source>
</evidence>
<dbReference type="InterPro" id="IPR016032">
    <property type="entry name" value="Sig_transdc_resp-reg_C-effctor"/>
</dbReference>
<dbReference type="PRINTS" id="PR00038">
    <property type="entry name" value="HTHLUXR"/>
</dbReference>
<dbReference type="InterPro" id="IPR000792">
    <property type="entry name" value="Tscrpt_reg_LuxR_C"/>
</dbReference>
<dbReference type="GO" id="GO:0006355">
    <property type="term" value="P:regulation of DNA-templated transcription"/>
    <property type="evidence" value="ECO:0007669"/>
    <property type="project" value="InterPro"/>
</dbReference>
<keyword evidence="7" id="KW-1185">Reference proteome</keyword>
<accession>A0A094IV67</accession>
<organism evidence="6 7">
    <name type="scientific">Pseudidiomarina salinarum</name>
    <dbReference type="NCBI Taxonomy" id="435908"/>
    <lineage>
        <taxon>Bacteria</taxon>
        <taxon>Pseudomonadati</taxon>
        <taxon>Pseudomonadota</taxon>
        <taxon>Gammaproteobacteria</taxon>
        <taxon>Alteromonadales</taxon>
        <taxon>Idiomarinaceae</taxon>
        <taxon>Pseudidiomarina</taxon>
    </lineage>
</organism>
<keyword evidence="1 3" id="KW-0597">Phosphoprotein</keyword>
<dbReference type="InterPro" id="IPR011006">
    <property type="entry name" value="CheY-like_superfamily"/>
</dbReference>
<dbReference type="Pfam" id="PF00196">
    <property type="entry name" value="GerE"/>
    <property type="match status" value="1"/>
</dbReference>
<dbReference type="Proteomes" id="UP000054363">
    <property type="component" value="Unassembled WGS sequence"/>
</dbReference>
<dbReference type="CDD" id="cd06170">
    <property type="entry name" value="LuxR_C_like"/>
    <property type="match status" value="1"/>
</dbReference>
<dbReference type="SUPFAM" id="SSF52172">
    <property type="entry name" value="CheY-like"/>
    <property type="match status" value="1"/>
</dbReference>
<evidence type="ECO:0000256" key="1">
    <source>
        <dbReference type="ARBA" id="ARBA00022553"/>
    </source>
</evidence>
<sequence length="213" mass="23334">MMIRLILADDHTLVRNAIAQALEATGQFRVVCQCADGTELYQAALNVAADVILMDISMPKMNGFVALDKILQQRPDSKIIALSMHNEMEYIDAIRRGGARGYVFKDATTEQLTQVILRVIGGKTWFPQTANGSDATNPAAGETAGPSLDVLTRREREVFFLVVAGRSTREIANLLAMSPKTAENHRGKVLRKLSASNTVELIHFAAKRGLLEP</sequence>
<feature type="domain" description="HTH luxR-type" evidence="4">
    <location>
        <begin position="144"/>
        <end position="209"/>
    </location>
</feature>
<dbReference type="InterPro" id="IPR058245">
    <property type="entry name" value="NreC/VraR/RcsB-like_REC"/>
</dbReference>
<dbReference type="PANTHER" id="PTHR43214">
    <property type="entry name" value="TWO-COMPONENT RESPONSE REGULATOR"/>
    <property type="match status" value="1"/>
</dbReference>
<dbReference type="GO" id="GO:0000160">
    <property type="term" value="P:phosphorelay signal transduction system"/>
    <property type="evidence" value="ECO:0007669"/>
    <property type="project" value="InterPro"/>
</dbReference>
<gene>
    <name evidence="6" type="ORF">IDSA_08050</name>
</gene>
<dbReference type="PANTHER" id="PTHR43214:SF43">
    <property type="entry name" value="TWO-COMPONENT RESPONSE REGULATOR"/>
    <property type="match status" value="1"/>
</dbReference>
<feature type="modified residue" description="4-aspartylphosphate" evidence="3">
    <location>
        <position position="55"/>
    </location>
</feature>
<keyword evidence="2" id="KW-0238">DNA-binding</keyword>
<dbReference type="EMBL" id="JPER01000003">
    <property type="protein sequence ID" value="KFZ31012.1"/>
    <property type="molecule type" value="Genomic_DNA"/>
</dbReference>
<dbReference type="SUPFAM" id="SSF46894">
    <property type="entry name" value="C-terminal effector domain of the bipartite response regulators"/>
    <property type="match status" value="1"/>
</dbReference>
<evidence type="ECO:0000313" key="6">
    <source>
        <dbReference type="EMBL" id="KFZ31012.1"/>
    </source>
</evidence>
<protein>
    <submittedName>
        <fullName evidence="6">Response regulator</fullName>
    </submittedName>
</protein>
<dbReference type="InterPro" id="IPR039420">
    <property type="entry name" value="WalR-like"/>
</dbReference>
<dbReference type="SMART" id="SM00448">
    <property type="entry name" value="REC"/>
    <property type="match status" value="1"/>
</dbReference>
<dbReference type="GO" id="GO:0003677">
    <property type="term" value="F:DNA binding"/>
    <property type="evidence" value="ECO:0007669"/>
    <property type="project" value="UniProtKB-KW"/>
</dbReference>
<dbReference type="Gene3D" id="3.40.50.2300">
    <property type="match status" value="1"/>
</dbReference>
<dbReference type="OrthoDB" id="9796655at2"/>
<dbReference type="Pfam" id="PF00072">
    <property type="entry name" value="Response_reg"/>
    <property type="match status" value="1"/>
</dbReference>
<dbReference type="PROSITE" id="PS50043">
    <property type="entry name" value="HTH_LUXR_2"/>
    <property type="match status" value="1"/>
</dbReference>
<dbReference type="CDD" id="cd17535">
    <property type="entry name" value="REC_NarL-like"/>
    <property type="match status" value="1"/>
</dbReference>
<evidence type="ECO:0000256" key="3">
    <source>
        <dbReference type="PROSITE-ProRule" id="PRU00169"/>
    </source>
</evidence>
<dbReference type="STRING" id="435908.IDSA_08050"/>
<evidence type="ECO:0000256" key="2">
    <source>
        <dbReference type="ARBA" id="ARBA00023125"/>
    </source>
</evidence>
<dbReference type="InterPro" id="IPR001789">
    <property type="entry name" value="Sig_transdc_resp-reg_receiver"/>
</dbReference>
<dbReference type="eggNOG" id="COG2197">
    <property type="taxonomic scope" value="Bacteria"/>
</dbReference>
<dbReference type="PROSITE" id="PS50110">
    <property type="entry name" value="RESPONSE_REGULATORY"/>
    <property type="match status" value="1"/>
</dbReference>
<evidence type="ECO:0000259" key="4">
    <source>
        <dbReference type="PROSITE" id="PS50043"/>
    </source>
</evidence>
<evidence type="ECO:0000313" key="7">
    <source>
        <dbReference type="Proteomes" id="UP000054363"/>
    </source>
</evidence>
<reference evidence="6 7" key="1">
    <citation type="submission" date="2014-06" db="EMBL/GenBank/DDBJ databases">
        <title>The draft genome sequence of Idiomarina salinarum ISL-52.</title>
        <authorList>
            <person name="Du J."/>
            <person name="Shao Z."/>
        </authorList>
    </citation>
    <scope>NUCLEOTIDE SEQUENCE [LARGE SCALE GENOMIC DNA]</scope>
    <source>
        <strain evidence="6 7">ISL-52</strain>
    </source>
</reference>
<feature type="domain" description="Response regulatory" evidence="5">
    <location>
        <begin position="4"/>
        <end position="120"/>
    </location>
</feature>
<dbReference type="SMART" id="SM00421">
    <property type="entry name" value="HTH_LUXR"/>
    <property type="match status" value="1"/>
</dbReference>